<dbReference type="Proteomes" id="UP000324705">
    <property type="component" value="Chromosome 7A"/>
</dbReference>
<reference evidence="3 4" key="1">
    <citation type="submission" date="2017-09" db="EMBL/GenBank/DDBJ databases">
        <authorList>
            <consortium name="International Durum Wheat Genome Sequencing Consortium (IDWGSC)"/>
            <person name="Milanesi L."/>
        </authorList>
    </citation>
    <scope>NUCLEOTIDE SEQUENCE [LARGE SCALE GENOMIC DNA]</scope>
    <source>
        <strain evidence="4">cv. Svevo</strain>
    </source>
</reference>
<evidence type="ECO:0000313" key="3">
    <source>
        <dbReference type="EMBL" id="VAI68686.1"/>
    </source>
</evidence>
<protein>
    <submittedName>
        <fullName evidence="3">Uncharacterized protein</fullName>
    </submittedName>
</protein>
<feature type="transmembrane region" description="Helical" evidence="2">
    <location>
        <begin position="57"/>
        <end position="77"/>
    </location>
</feature>
<gene>
    <name evidence="3" type="ORF">TRITD_7Av1G005910</name>
</gene>
<dbReference type="Gramene" id="TRITD7Av1G005910.1">
    <property type="protein sequence ID" value="TRITD7Av1G005910.1"/>
    <property type="gene ID" value="TRITD7Av1G005910"/>
</dbReference>
<feature type="region of interest" description="Disordered" evidence="1">
    <location>
        <begin position="1"/>
        <end position="37"/>
    </location>
</feature>
<name>A0A9R0YZR0_TRITD</name>
<feature type="transmembrane region" description="Helical" evidence="2">
    <location>
        <begin position="89"/>
        <end position="111"/>
    </location>
</feature>
<evidence type="ECO:0000256" key="2">
    <source>
        <dbReference type="SAM" id="Phobius"/>
    </source>
</evidence>
<dbReference type="AlphaFoldDB" id="A0A9R0YZR0"/>
<sequence>MNLLLGDSPETPLSSRTHTRGSSPNLMDADPSCHTPVSRSTGQAIIWKRNALQMQSIRYWCSIVLFMTLHMITSMLANMIDSTTCTSNFPAIGLLDSLSIHQIILYFIFVFPDFN</sequence>
<accession>A0A9R0YZR0</accession>
<proteinExistence type="predicted"/>
<feature type="compositionally biased region" description="Polar residues" evidence="1">
    <location>
        <begin position="11"/>
        <end position="25"/>
    </location>
</feature>
<keyword evidence="2" id="KW-1133">Transmembrane helix</keyword>
<organism evidence="3 4">
    <name type="scientific">Triticum turgidum subsp. durum</name>
    <name type="common">Durum wheat</name>
    <name type="synonym">Triticum durum</name>
    <dbReference type="NCBI Taxonomy" id="4567"/>
    <lineage>
        <taxon>Eukaryota</taxon>
        <taxon>Viridiplantae</taxon>
        <taxon>Streptophyta</taxon>
        <taxon>Embryophyta</taxon>
        <taxon>Tracheophyta</taxon>
        <taxon>Spermatophyta</taxon>
        <taxon>Magnoliopsida</taxon>
        <taxon>Liliopsida</taxon>
        <taxon>Poales</taxon>
        <taxon>Poaceae</taxon>
        <taxon>BOP clade</taxon>
        <taxon>Pooideae</taxon>
        <taxon>Triticodae</taxon>
        <taxon>Triticeae</taxon>
        <taxon>Triticinae</taxon>
        <taxon>Triticum</taxon>
    </lineage>
</organism>
<evidence type="ECO:0000256" key="1">
    <source>
        <dbReference type="SAM" id="MobiDB-lite"/>
    </source>
</evidence>
<keyword evidence="2" id="KW-0472">Membrane</keyword>
<evidence type="ECO:0000313" key="4">
    <source>
        <dbReference type="Proteomes" id="UP000324705"/>
    </source>
</evidence>
<keyword evidence="2" id="KW-0812">Transmembrane</keyword>
<dbReference type="EMBL" id="LT934123">
    <property type="protein sequence ID" value="VAI68686.1"/>
    <property type="molecule type" value="Genomic_DNA"/>
</dbReference>
<keyword evidence="4" id="KW-1185">Reference proteome</keyword>